<sequence>MSTTNRVVPSGVLDGETMISGRKADAITPWTSWTLAVRKYDAKVINNMDLCSCSDKAGAYLADTYPILCFVPGYLSQLNAWHKEEHSLYNRQLDAVRRRMHEGTARPSFASFTLEHQKQYQLEDKDLGYIAGAMFVAGSDMIF</sequence>
<keyword evidence="3" id="KW-0349">Heme</keyword>
<name>A0A9P7ES78_9AGAM</name>
<dbReference type="PANTHER" id="PTHR46300">
    <property type="entry name" value="P450, PUTATIVE (EUROFUNG)-RELATED-RELATED"/>
    <property type="match status" value="1"/>
</dbReference>
<dbReference type="PANTHER" id="PTHR46300:SF1">
    <property type="entry name" value="P450, PUTATIVE (EUROFUNG)-RELATED"/>
    <property type="match status" value="1"/>
</dbReference>
<evidence type="ECO:0000313" key="9">
    <source>
        <dbReference type="Proteomes" id="UP000823399"/>
    </source>
</evidence>
<evidence type="ECO:0000256" key="7">
    <source>
        <dbReference type="ARBA" id="ARBA00023033"/>
    </source>
</evidence>
<gene>
    <name evidence="8" type="ORF">F5147DRAFT_796878</name>
</gene>
<dbReference type="InterPro" id="IPR036396">
    <property type="entry name" value="Cyt_P450_sf"/>
</dbReference>
<dbReference type="GO" id="GO:0016705">
    <property type="term" value="F:oxidoreductase activity, acting on paired donors, with incorporation or reduction of molecular oxygen"/>
    <property type="evidence" value="ECO:0007669"/>
    <property type="project" value="InterPro"/>
</dbReference>
<keyword evidence="5" id="KW-0560">Oxidoreductase</keyword>
<dbReference type="GO" id="GO:0005506">
    <property type="term" value="F:iron ion binding"/>
    <property type="evidence" value="ECO:0007669"/>
    <property type="project" value="InterPro"/>
</dbReference>
<evidence type="ECO:0000256" key="6">
    <source>
        <dbReference type="ARBA" id="ARBA00023004"/>
    </source>
</evidence>
<dbReference type="RefSeq" id="XP_041284542.1">
    <property type="nucleotide sequence ID" value="XM_041443180.1"/>
</dbReference>
<comment type="caution">
    <text evidence="8">The sequence shown here is derived from an EMBL/GenBank/DDBJ whole genome shotgun (WGS) entry which is preliminary data.</text>
</comment>
<comment type="similarity">
    <text evidence="2">Belongs to the cytochrome P450 family.</text>
</comment>
<dbReference type="Gene3D" id="1.10.630.10">
    <property type="entry name" value="Cytochrome P450"/>
    <property type="match status" value="1"/>
</dbReference>
<dbReference type="GO" id="GO:0004497">
    <property type="term" value="F:monooxygenase activity"/>
    <property type="evidence" value="ECO:0007669"/>
    <property type="project" value="UniProtKB-KW"/>
</dbReference>
<evidence type="ECO:0000256" key="2">
    <source>
        <dbReference type="ARBA" id="ARBA00010617"/>
    </source>
</evidence>
<dbReference type="Proteomes" id="UP000823399">
    <property type="component" value="Unassembled WGS sequence"/>
</dbReference>
<dbReference type="SUPFAM" id="SSF48264">
    <property type="entry name" value="Cytochrome P450"/>
    <property type="match status" value="1"/>
</dbReference>
<keyword evidence="7" id="KW-0503">Monooxygenase</keyword>
<dbReference type="EMBL" id="JABBWM010000209">
    <property type="protein sequence ID" value="KAG2084651.1"/>
    <property type="molecule type" value="Genomic_DNA"/>
</dbReference>
<accession>A0A9P7ES78</accession>
<keyword evidence="4" id="KW-0479">Metal-binding</keyword>
<dbReference type="OrthoDB" id="10456912at2759"/>
<evidence type="ECO:0000313" key="8">
    <source>
        <dbReference type="EMBL" id="KAG2084651.1"/>
    </source>
</evidence>
<keyword evidence="6" id="KW-0408">Iron</keyword>
<protein>
    <submittedName>
        <fullName evidence="8">Uncharacterized protein</fullName>
    </submittedName>
</protein>
<proteinExistence type="inferred from homology"/>
<evidence type="ECO:0000256" key="3">
    <source>
        <dbReference type="ARBA" id="ARBA00022617"/>
    </source>
</evidence>
<dbReference type="GO" id="GO:0020037">
    <property type="term" value="F:heme binding"/>
    <property type="evidence" value="ECO:0007669"/>
    <property type="project" value="InterPro"/>
</dbReference>
<evidence type="ECO:0000256" key="4">
    <source>
        <dbReference type="ARBA" id="ARBA00022723"/>
    </source>
</evidence>
<dbReference type="GeneID" id="64705439"/>
<organism evidence="8 9">
    <name type="scientific">Suillus discolor</name>
    <dbReference type="NCBI Taxonomy" id="1912936"/>
    <lineage>
        <taxon>Eukaryota</taxon>
        <taxon>Fungi</taxon>
        <taxon>Dikarya</taxon>
        <taxon>Basidiomycota</taxon>
        <taxon>Agaricomycotina</taxon>
        <taxon>Agaricomycetes</taxon>
        <taxon>Agaricomycetidae</taxon>
        <taxon>Boletales</taxon>
        <taxon>Suillineae</taxon>
        <taxon>Suillaceae</taxon>
        <taxon>Suillus</taxon>
    </lineage>
</organism>
<keyword evidence="9" id="KW-1185">Reference proteome</keyword>
<evidence type="ECO:0000256" key="1">
    <source>
        <dbReference type="ARBA" id="ARBA00001971"/>
    </source>
</evidence>
<evidence type="ECO:0000256" key="5">
    <source>
        <dbReference type="ARBA" id="ARBA00023002"/>
    </source>
</evidence>
<reference evidence="8" key="1">
    <citation type="journal article" date="2020" name="New Phytol.">
        <title>Comparative genomics reveals dynamic genome evolution in host specialist ectomycorrhizal fungi.</title>
        <authorList>
            <person name="Lofgren L.A."/>
            <person name="Nguyen N.H."/>
            <person name="Vilgalys R."/>
            <person name="Ruytinx J."/>
            <person name="Liao H.L."/>
            <person name="Branco S."/>
            <person name="Kuo A."/>
            <person name="LaButti K."/>
            <person name="Lipzen A."/>
            <person name="Andreopoulos W."/>
            <person name="Pangilinan J."/>
            <person name="Riley R."/>
            <person name="Hundley H."/>
            <person name="Na H."/>
            <person name="Barry K."/>
            <person name="Grigoriev I.V."/>
            <person name="Stajich J.E."/>
            <person name="Kennedy P.G."/>
        </authorList>
    </citation>
    <scope>NUCLEOTIDE SEQUENCE</scope>
    <source>
        <strain evidence="8">FC423</strain>
    </source>
</reference>
<dbReference type="InterPro" id="IPR050364">
    <property type="entry name" value="Cytochrome_P450_fung"/>
</dbReference>
<dbReference type="AlphaFoldDB" id="A0A9P7ES78"/>
<comment type="cofactor">
    <cofactor evidence="1">
        <name>heme</name>
        <dbReference type="ChEBI" id="CHEBI:30413"/>
    </cofactor>
</comment>